<reference evidence="2" key="1">
    <citation type="journal article" date="2014" name="Front. Microbiol.">
        <title>High frequency of phylogenetically diverse reductive dehalogenase-homologous genes in deep subseafloor sedimentary metagenomes.</title>
        <authorList>
            <person name="Kawai M."/>
            <person name="Futagami T."/>
            <person name="Toyoda A."/>
            <person name="Takaki Y."/>
            <person name="Nishi S."/>
            <person name="Hori S."/>
            <person name="Arai W."/>
            <person name="Tsubouchi T."/>
            <person name="Morono Y."/>
            <person name="Uchiyama I."/>
            <person name="Ito T."/>
            <person name="Fujiyama A."/>
            <person name="Inagaki F."/>
            <person name="Takami H."/>
        </authorList>
    </citation>
    <scope>NUCLEOTIDE SEQUENCE</scope>
    <source>
        <strain evidence="2">Expedition CK06-06</strain>
    </source>
</reference>
<comment type="caution">
    <text evidence="2">The sequence shown here is derived from an EMBL/GenBank/DDBJ whole genome shotgun (WGS) entry which is preliminary data.</text>
</comment>
<proteinExistence type="predicted"/>
<sequence length="38" mass="4127">EQGTSNQRLGLDGPVREEQKKASFQGMQKEEEGHGGPS</sequence>
<dbReference type="AlphaFoldDB" id="X1E1F6"/>
<feature type="non-terminal residue" evidence="2">
    <location>
        <position position="1"/>
    </location>
</feature>
<gene>
    <name evidence="2" type="ORF">S01H4_63034</name>
</gene>
<protein>
    <submittedName>
        <fullName evidence="2">Uncharacterized protein</fullName>
    </submittedName>
</protein>
<organism evidence="2">
    <name type="scientific">marine sediment metagenome</name>
    <dbReference type="NCBI Taxonomy" id="412755"/>
    <lineage>
        <taxon>unclassified sequences</taxon>
        <taxon>metagenomes</taxon>
        <taxon>ecological metagenomes</taxon>
    </lineage>
</organism>
<dbReference type="EMBL" id="BART01037784">
    <property type="protein sequence ID" value="GAH10989.1"/>
    <property type="molecule type" value="Genomic_DNA"/>
</dbReference>
<feature type="region of interest" description="Disordered" evidence="1">
    <location>
        <begin position="1"/>
        <end position="38"/>
    </location>
</feature>
<name>X1E1F6_9ZZZZ</name>
<accession>X1E1F6</accession>
<feature type="compositionally biased region" description="Basic and acidic residues" evidence="1">
    <location>
        <begin position="28"/>
        <end position="38"/>
    </location>
</feature>
<evidence type="ECO:0000313" key="2">
    <source>
        <dbReference type="EMBL" id="GAH10989.1"/>
    </source>
</evidence>
<evidence type="ECO:0000256" key="1">
    <source>
        <dbReference type="SAM" id="MobiDB-lite"/>
    </source>
</evidence>